<proteinExistence type="predicted"/>
<dbReference type="GO" id="GO:0005886">
    <property type="term" value="C:plasma membrane"/>
    <property type="evidence" value="ECO:0007669"/>
    <property type="project" value="TreeGrafter"/>
</dbReference>
<dbReference type="KEGG" id="bacg:D2962_12570"/>
<gene>
    <name evidence="2" type="ORF">D2962_12570</name>
</gene>
<sequence length="271" mass="28930">MGQSKKLSRWDVIKSFWLWMFFSHSCYNYERLQAGAVAQYMAPILKKLYTSKEDISAGLKRHLTFFNTEPNVGAIIHGITIAMEEEKANGVPITDEGINAIKTGLMGPMAGIGDTITQGIITPILLALGISLAKEGNLAGPVIYTALISACIIGIAYFGWMQGYIQGRKAVEKILEGGLINTVITGAGVMGCMVLGALTGQFVSLSTPVVLTVGQTAIKLQADILDKIVPKVLALLLTLGVLYLVRKGKSPVTVMIYIVLAGLIGGLIGLF</sequence>
<dbReference type="Pfam" id="PF03613">
    <property type="entry name" value="EIID-AGA"/>
    <property type="match status" value="1"/>
</dbReference>
<feature type="transmembrane region" description="Helical" evidence="1">
    <location>
        <begin position="228"/>
        <end position="245"/>
    </location>
</feature>
<evidence type="ECO:0000313" key="3">
    <source>
        <dbReference type="Proteomes" id="UP000280960"/>
    </source>
</evidence>
<feature type="transmembrane region" description="Helical" evidence="1">
    <location>
        <begin position="138"/>
        <end position="158"/>
    </location>
</feature>
<dbReference type="AlphaFoldDB" id="A0A3G2R7B1"/>
<dbReference type="PANTHER" id="PTHR32502:SF27">
    <property type="entry name" value="PTS SYSTEM, MANNOSE-SPECIFIC IID COMPONENT"/>
    <property type="match status" value="1"/>
</dbReference>
<organism evidence="2 3">
    <name type="scientific">Biomaibacter acetigenes</name>
    <dbReference type="NCBI Taxonomy" id="2316383"/>
    <lineage>
        <taxon>Bacteria</taxon>
        <taxon>Bacillati</taxon>
        <taxon>Bacillota</taxon>
        <taxon>Clostridia</taxon>
        <taxon>Thermosediminibacterales</taxon>
        <taxon>Tepidanaerobacteraceae</taxon>
        <taxon>Biomaibacter</taxon>
    </lineage>
</organism>
<dbReference type="Proteomes" id="UP000280960">
    <property type="component" value="Chromosome"/>
</dbReference>
<name>A0A3G2R7B1_9FIRM</name>
<dbReference type="RefSeq" id="WP_122015162.1">
    <property type="nucleotide sequence ID" value="NZ_CP033169.1"/>
</dbReference>
<protein>
    <submittedName>
        <fullName evidence="2">PTS system mannose/fructose/sorbose family transporter subunit IID</fullName>
    </submittedName>
</protein>
<evidence type="ECO:0000313" key="2">
    <source>
        <dbReference type="EMBL" id="AYO31321.1"/>
    </source>
</evidence>
<evidence type="ECO:0000256" key="1">
    <source>
        <dbReference type="SAM" id="Phobius"/>
    </source>
</evidence>
<feature type="transmembrane region" description="Helical" evidence="1">
    <location>
        <begin position="252"/>
        <end position="270"/>
    </location>
</feature>
<keyword evidence="3" id="KW-1185">Reference proteome</keyword>
<dbReference type="InterPro" id="IPR050303">
    <property type="entry name" value="GatZ_KbaZ_carbometab"/>
</dbReference>
<dbReference type="EMBL" id="CP033169">
    <property type="protein sequence ID" value="AYO31321.1"/>
    <property type="molecule type" value="Genomic_DNA"/>
</dbReference>
<keyword evidence="1" id="KW-1133">Transmembrane helix</keyword>
<dbReference type="GO" id="GO:0009401">
    <property type="term" value="P:phosphoenolpyruvate-dependent sugar phosphotransferase system"/>
    <property type="evidence" value="ECO:0007669"/>
    <property type="project" value="InterPro"/>
</dbReference>
<dbReference type="PROSITE" id="PS51108">
    <property type="entry name" value="PTS_EIID"/>
    <property type="match status" value="1"/>
</dbReference>
<accession>A0A3G2R7B1</accession>
<reference evidence="2 3" key="1">
    <citation type="submission" date="2018-10" db="EMBL/GenBank/DDBJ databases">
        <authorList>
            <person name="Zhang X."/>
        </authorList>
    </citation>
    <scope>NUCLEOTIDE SEQUENCE [LARGE SCALE GENOMIC DNA]</scope>
    <source>
        <strain evidence="2 3">SK-G1</strain>
    </source>
</reference>
<keyword evidence="1" id="KW-0472">Membrane</keyword>
<dbReference type="InterPro" id="IPR004704">
    <property type="entry name" value="PTS_IID_man"/>
</dbReference>
<dbReference type="PANTHER" id="PTHR32502">
    <property type="entry name" value="N-ACETYLGALACTOSAMINE PERMEASE II COMPONENT-RELATED"/>
    <property type="match status" value="1"/>
</dbReference>
<feature type="transmembrane region" description="Helical" evidence="1">
    <location>
        <begin position="179"/>
        <end position="203"/>
    </location>
</feature>
<keyword evidence="1" id="KW-0812">Transmembrane</keyword>
<feature type="transmembrane region" description="Helical" evidence="1">
    <location>
        <begin position="112"/>
        <end position="132"/>
    </location>
</feature>